<dbReference type="CDD" id="cd04301">
    <property type="entry name" value="NAT_SF"/>
    <property type="match status" value="1"/>
</dbReference>
<evidence type="ECO:0000313" key="2">
    <source>
        <dbReference type="EMBL" id="NGZ77433.1"/>
    </source>
</evidence>
<organism evidence="2 3">
    <name type="scientific">Saccharibacillus alkalitolerans</name>
    <dbReference type="NCBI Taxonomy" id="2705290"/>
    <lineage>
        <taxon>Bacteria</taxon>
        <taxon>Bacillati</taxon>
        <taxon>Bacillota</taxon>
        <taxon>Bacilli</taxon>
        <taxon>Bacillales</taxon>
        <taxon>Paenibacillaceae</taxon>
        <taxon>Saccharibacillus</taxon>
    </lineage>
</organism>
<dbReference type="Pfam" id="PF00583">
    <property type="entry name" value="Acetyltransf_1"/>
    <property type="match status" value="1"/>
</dbReference>
<dbReference type="PROSITE" id="PS51186">
    <property type="entry name" value="GNAT"/>
    <property type="match status" value="1"/>
</dbReference>
<accession>A0ABX0FCT9</accession>
<comment type="caution">
    <text evidence="2">The sequence shown here is derived from an EMBL/GenBank/DDBJ whole genome shotgun (WGS) entry which is preliminary data.</text>
</comment>
<evidence type="ECO:0000313" key="3">
    <source>
        <dbReference type="Proteomes" id="UP000800303"/>
    </source>
</evidence>
<keyword evidence="3" id="KW-1185">Reference proteome</keyword>
<evidence type="ECO:0000259" key="1">
    <source>
        <dbReference type="PROSITE" id="PS51186"/>
    </source>
</evidence>
<feature type="domain" description="N-acetyltransferase" evidence="1">
    <location>
        <begin position="1"/>
        <end position="116"/>
    </location>
</feature>
<dbReference type="InterPro" id="IPR016181">
    <property type="entry name" value="Acyl_CoA_acyltransferase"/>
</dbReference>
<dbReference type="Proteomes" id="UP000800303">
    <property type="component" value="Unassembled WGS sequence"/>
</dbReference>
<sequence>MRPTEEFDYIKLPDDDEGLHYGLFDGGELVSGVSLFVQGKEAQFRKFATLTERQNCGYGSRLLTHVLKEAKRRGVKQIYCNARVNKVSFYEKFGLSKTDVVFNKGGKDYVVMERSC</sequence>
<dbReference type="InterPro" id="IPR000182">
    <property type="entry name" value="GNAT_dom"/>
</dbReference>
<name>A0ABX0FCT9_9BACL</name>
<reference evidence="2 3" key="1">
    <citation type="submission" date="2020-01" db="EMBL/GenBank/DDBJ databases">
        <title>Polyphasic characterisation and genomic insights into a novel alkali tolerant bacterium VR-M41.</title>
        <authorList>
            <person name="Vemuluri V.R."/>
        </authorList>
    </citation>
    <scope>NUCLEOTIDE SEQUENCE [LARGE SCALE GENOMIC DNA]</scope>
    <source>
        <strain evidence="2 3">VR-M41</strain>
    </source>
</reference>
<protein>
    <submittedName>
        <fullName evidence="2">GNAT family N-acetyltransferase</fullName>
    </submittedName>
</protein>
<dbReference type="SUPFAM" id="SSF55729">
    <property type="entry name" value="Acyl-CoA N-acyltransferases (Nat)"/>
    <property type="match status" value="1"/>
</dbReference>
<proteinExistence type="predicted"/>
<dbReference type="Gene3D" id="3.40.630.30">
    <property type="match status" value="1"/>
</dbReference>
<gene>
    <name evidence="2" type="ORF">GYN08_19265</name>
</gene>
<dbReference type="EMBL" id="JAAFGS010000008">
    <property type="protein sequence ID" value="NGZ77433.1"/>
    <property type="molecule type" value="Genomic_DNA"/>
</dbReference>